<keyword evidence="11" id="KW-1185">Reference proteome</keyword>
<evidence type="ECO:0000256" key="6">
    <source>
        <dbReference type="ARBA" id="ARBA00023136"/>
    </source>
</evidence>
<dbReference type="InterPro" id="IPR050360">
    <property type="entry name" value="MFS_Sugar_Transporters"/>
</dbReference>
<keyword evidence="3 7" id="KW-0813">Transport</keyword>
<keyword evidence="5 8" id="KW-1133">Transmembrane helix</keyword>
<keyword evidence="6 8" id="KW-0472">Membrane</keyword>
<protein>
    <recommendedName>
        <fullName evidence="9">Major facilitator superfamily (MFS) profile domain-containing protein</fullName>
    </recommendedName>
</protein>
<dbReference type="InterPro" id="IPR020846">
    <property type="entry name" value="MFS_dom"/>
</dbReference>
<dbReference type="AlphaFoldDB" id="A0A507BGD9"/>
<dbReference type="InParanoid" id="A0A507BGD9"/>
<evidence type="ECO:0000256" key="7">
    <source>
        <dbReference type="RuleBase" id="RU003346"/>
    </source>
</evidence>
<feature type="transmembrane region" description="Helical" evidence="8">
    <location>
        <begin position="367"/>
        <end position="386"/>
    </location>
</feature>
<evidence type="ECO:0000256" key="1">
    <source>
        <dbReference type="ARBA" id="ARBA00004141"/>
    </source>
</evidence>
<comment type="subcellular location">
    <subcellularLocation>
        <location evidence="1">Membrane</location>
        <topology evidence="1">Multi-pass membrane protein</topology>
    </subcellularLocation>
</comment>
<evidence type="ECO:0000256" key="2">
    <source>
        <dbReference type="ARBA" id="ARBA00010992"/>
    </source>
</evidence>
<feature type="transmembrane region" description="Helical" evidence="8">
    <location>
        <begin position="308"/>
        <end position="329"/>
    </location>
</feature>
<evidence type="ECO:0000259" key="9">
    <source>
        <dbReference type="PROSITE" id="PS50850"/>
    </source>
</evidence>
<dbReference type="InterPro" id="IPR005828">
    <property type="entry name" value="MFS_sugar_transport-like"/>
</dbReference>
<name>A0A507BGD9_9PEZI</name>
<proteinExistence type="inferred from homology"/>
<reference evidence="10 11" key="1">
    <citation type="submission" date="2019-06" db="EMBL/GenBank/DDBJ databases">
        <title>Draft genome sequence of the filamentous fungus Phialemoniopsis curvata isolated from diesel fuel.</title>
        <authorList>
            <person name="Varaljay V.A."/>
            <person name="Lyon W.J."/>
            <person name="Crouch A.L."/>
            <person name="Drake C.E."/>
            <person name="Hollomon J.M."/>
            <person name="Nadeau L.J."/>
            <person name="Nunn H.S."/>
            <person name="Stevenson B.S."/>
            <person name="Bojanowski C.L."/>
            <person name="Crookes-Goodson W.J."/>
        </authorList>
    </citation>
    <scope>NUCLEOTIDE SEQUENCE [LARGE SCALE GENOMIC DNA]</scope>
    <source>
        <strain evidence="10 11">D216</strain>
    </source>
</reference>
<keyword evidence="4 8" id="KW-0812">Transmembrane</keyword>
<organism evidence="10 11">
    <name type="scientific">Thyridium curvatum</name>
    <dbReference type="NCBI Taxonomy" id="1093900"/>
    <lineage>
        <taxon>Eukaryota</taxon>
        <taxon>Fungi</taxon>
        <taxon>Dikarya</taxon>
        <taxon>Ascomycota</taxon>
        <taxon>Pezizomycotina</taxon>
        <taxon>Sordariomycetes</taxon>
        <taxon>Sordariomycetidae</taxon>
        <taxon>Thyridiales</taxon>
        <taxon>Thyridiaceae</taxon>
        <taxon>Thyridium</taxon>
    </lineage>
</organism>
<feature type="transmembrane region" description="Helical" evidence="8">
    <location>
        <begin position="407"/>
        <end position="427"/>
    </location>
</feature>
<dbReference type="InterPro" id="IPR003663">
    <property type="entry name" value="Sugar/inositol_transpt"/>
</dbReference>
<feature type="transmembrane region" description="Helical" evidence="8">
    <location>
        <begin position="275"/>
        <end position="296"/>
    </location>
</feature>
<evidence type="ECO:0000256" key="4">
    <source>
        <dbReference type="ARBA" id="ARBA00022692"/>
    </source>
</evidence>
<dbReference type="GO" id="GO:0016020">
    <property type="term" value="C:membrane"/>
    <property type="evidence" value="ECO:0007669"/>
    <property type="project" value="UniProtKB-SubCell"/>
</dbReference>
<feature type="transmembrane region" description="Helical" evidence="8">
    <location>
        <begin position="67"/>
        <end position="90"/>
    </location>
</feature>
<evidence type="ECO:0000313" key="11">
    <source>
        <dbReference type="Proteomes" id="UP000319257"/>
    </source>
</evidence>
<accession>A0A507BGD9</accession>
<dbReference type="PANTHER" id="PTHR48022">
    <property type="entry name" value="PLASTIDIC GLUCOSE TRANSPORTER 4"/>
    <property type="match status" value="1"/>
</dbReference>
<feature type="transmembrane region" description="Helical" evidence="8">
    <location>
        <begin position="439"/>
        <end position="457"/>
    </location>
</feature>
<feature type="domain" description="Major facilitator superfamily (MFS) profile" evidence="9">
    <location>
        <begin position="20"/>
        <end position="461"/>
    </location>
</feature>
<dbReference type="PROSITE" id="PS50850">
    <property type="entry name" value="MFS"/>
    <property type="match status" value="1"/>
</dbReference>
<dbReference type="OrthoDB" id="6612291at2759"/>
<dbReference type="InterPro" id="IPR036259">
    <property type="entry name" value="MFS_trans_sf"/>
</dbReference>
<dbReference type="GO" id="GO:0005351">
    <property type="term" value="F:carbohydrate:proton symporter activity"/>
    <property type="evidence" value="ECO:0007669"/>
    <property type="project" value="TreeGrafter"/>
</dbReference>
<feature type="transmembrane region" description="Helical" evidence="8">
    <location>
        <begin position="97"/>
        <end position="116"/>
    </location>
</feature>
<dbReference type="GeneID" id="41978718"/>
<evidence type="ECO:0000256" key="8">
    <source>
        <dbReference type="SAM" id="Phobius"/>
    </source>
</evidence>
<comment type="similarity">
    <text evidence="2 7">Belongs to the major facilitator superfamily. Sugar transporter (TC 2.A.1.1) family.</text>
</comment>
<feature type="transmembrane region" description="Helical" evidence="8">
    <location>
        <begin position="155"/>
        <end position="175"/>
    </location>
</feature>
<comment type="caution">
    <text evidence="10">The sequence shown here is derived from an EMBL/GenBank/DDBJ whole genome shotgun (WGS) entry which is preliminary data.</text>
</comment>
<dbReference type="RefSeq" id="XP_031000738.1">
    <property type="nucleotide sequence ID" value="XM_031133981.1"/>
</dbReference>
<dbReference type="Pfam" id="PF00083">
    <property type="entry name" value="Sugar_tr"/>
    <property type="match status" value="1"/>
</dbReference>
<dbReference type="Proteomes" id="UP000319257">
    <property type="component" value="Unassembled WGS sequence"/>
</dbReference>
<gene>
    <name evidence="10" type="ORF">E0L32_011271</name>
</gene>
<evidence type="ECO:0000256" key="5">
    <source>
        <dbReference type="ARBA" id="ARBA00022989"/>
    </source>
</evidence>
<dbReference type="NCBIfam" id="TIGR00879">
    <property type="entry name" value="SP"/>
    <property type="match status" value="1"/>
</dbReference>
<dbReference type="PANTHER" id="PTHR48022:SF77">
    <property type="entry name" value="MAJOR FACILITATOR SUPERFAMILY (MFS) PROFILE DOMAIN-CONTAINING PROTEIN"/>
    <property type="match status" value="1"/>
</dbReference>
<dbReference type="SUPFAM" id="SSF103473">
    <property type="entry name" value="MFS general substrate transporter"/>
    <property type="match status" value="1"/>
</dbReference>
<feature type="transmembrane region" description="Helical" evidence="8">
    <location>
        <begin position="187"/>
        <end position="208"/>
    </location>
</feature>
<feature type="transmembrane region" description="Helical" evidence="8">
    <location>
        <begin position="122"/>
        <end position="143"/>
    </location>
</feature>
<evidence type="ECO:0000313" key="10">
    <source>
        <dbReference type="EMBL" id="TPX19027.1"/>
    </source>
</evidence>
<feature type="transmembrane region" description="Helical" evidence="8">
    <location>
        <begin position="336"/>
        <end position="355"/>
    </location>
</feature>
<sequence>MFGLSHLALRQSFNTRLTLAVLLIAISQFNFGFDQQGFASTQAMDAFARKFGDWNPQKKVWFLEPSWVAMFNGFNYIGQATGVVIGSYVSKRFGRRMCVFCMSIWAIVAATIVITSKNRDQILAARVLNYIYIGMELSVVPVYQSEVTPPKARGFIVGTYQVSLYLGGLIINIIARATGSLKDDKAFLIPYGLFYVVPTFVAACVWFIPESPRWLVMKDRREDALKSLHLLRDGKFTDEEIMAEFAHIVGGIEHEQEKGNFRSIFRGAQLKRTGIVIGANIFLQSTGQLFTSIYGALFVKSLGTINPFNVTIIIAVVNLCTSVLAMVLTDKLGRRFQLLVGASIQVASLITMGGLGTPASPSNGIKAGIIAMMVVSTFGYSLGWAPSAHILSAEIPSTKSRDMTYRTASVINIAVQFAVSFSIPYLLNAPYAALGSKVGFIFGSIAFVSIIFIYFCVPDVSGRSLEEIDWLFESRKPLRKFRGLKLGTTPATANKVEEEDAPDSVHVDLEQK</sequence>
<evidence type="ECO:0000256" key="3">
    <source>
        <dbReference type="ARBA" id="ARBA00022448"/>
    </source>
</evidence>
<dbReference type="EMBL" id="SKBQ01000102">
    <property type="protein sequence ID" value="TPX19027.1"/>
    <property type="molecule type" value="Genomic_DNA"/>
</dbReference>
<dbReference type="Gene3D" id="1.20.1250.20">
    <property type="entry name" value="MFS general substrate transporter like domains"/>
    <property type="match status" value="1"/>
</dbReference>